<dbReference type="RefSeq" id="WP_200757833.1">
    <property type="nucleotide sequence ID" value="NZ_AP023366.1"/>
</dbReference>
<keyword evidence="2" id="KW-1185">Reference proteome</keyword>
<evidence type="ECO:0000313" key="1">
    <source>
        <dbReference type="EMBL" id="BCJ87624.1"/>
    </source>
</evidence>
<dbReference type="EMBL" id="AP023366">
    <property type="protein sequence ID" value="BCJ87624.1"/>
    <property type="molecule type" value="Genomic_DNA"/>
</dbReference>
<dbReference type="AlphaFoldDB" id="A0A7I8DC04"/>
<gene>
    <name evidence="1" type="ORF">skT53_26090</name>
</gene>
<reference evidence="1 2" key="1">
    <citation type="submission" date="2020-08" db="EMBL/GenBank/DDBJ databases">
        <title>Complete Genome Sequence of Effusibacillus dendaii Strain skT53, Isolated from Farmland soil.</title>
        <authorList>
            <person name="Konishi T."/>
            <person name="Kawasaki H."/>
        </authorList>
    </citation>
    <scope>NUCLEOTIDE SEQUENCE [LARGE SCALE GENOMIC DNA]</scope>
    <source>
        <strain evidence="2">skT53</strain>
    </source>
</reference>
<dbReference type="Proteomes" id="UP000593802">
    <property type="component" value="Chromosome"/>
</dbReference>
<dbReference type="KEGG" id="eff:skT53_26090"/>
<protein>
    <submittedName>
        <fullName evidence="1">Uncharacterized protein</fullName>
    </submittedName>
</protein>
<evidence type="ECO:0000313" key="2">
    <source>
        <dbReference type="Proteomes" id="UP000593802"/>
    </source>
</evidence>
<organism evidence="1 2">
    <name type="scientific">Effusibacillus dendaii</name>
    <dbReference type="NCBI Taxonomy" id="2743772"/>
    <lineage>
        <taxon>Bacteria</taxon>
        <taxon>Bacillati</taxon>
        <taxon>Bacillota</taxon>
        <taxon>Bacilli</taxon>
        <taxon>Bacillales</taxon>
        <taxon>Alicyclobacillaceae</taxon>
        <taxon>Effusibacillus</taxon>
    </lineage>
</organism>
<accession>A0A7I8DC04</accession>
<proteinExistence type="predicted"/>
<sequence length="46" mass="4754">MASLPAAKKDSLFEVLSELEQAGLIAVVNDGKFADGEGNLQGSDDC</sequence>
<name>A0A7I8DC04_9BACL</name>